<organism evidence="1">
    <name type="scientific">Castor canadensis</name>
    <name type="common">American beaver</name>
    <dbReference type="NCBI Taxonomy" id="51338"/>
    <lineage>
        <taxon>Eukaryota</taxon>
        <taxon>Metazoa</taxon>
        <taxon>Chordata</taxon>
        <taxon>Craniata</taxon>
        <taxon>Vertebrata</taxon>
        <taxon>Euteleostomi</taxon>
        <taxon>Mammalia</taxon>
        <taxon>Eutheria</taxon>
        <taxon>Euarchontoglires</taxon>
        <taxon>Glires</taxon>
        <taxon>Rodentia</taxon>
        <taxon>Castorimorpha</taxon>
        <taxon>Castoridae</taxon>
        <taxon>Castor</taxon>
    </lineage>
</organism>
<dbReference type="AlphaFoldDB" id="A0A8C0XDA7"/>
<sequence length="59" mass="6467">RSRQPRVTRQDPCAGFRAEIDCSAAAPQGLWKARKSGQLNLLGQNLSESGFTITNISYT</sequence>
<protein>
    <submittedName>
        <fullName evidence="1">Uncharacterized protein</fullName>
    </submittedName>
</protein>
<evidence type="ECO:0000313" key="1">
    <source>
        <dbReference type="Ensembl" id="ENSCCNP00000026429.1"/>
    </source>
</evidence>
<dbReference type="Ensembl" id="ENSCCNT00000033506.1">
    <property type="protein sequence ID" value="ENSCCNP00000026429.1"/>
    <property type="gene ID" value="ENSCCNG00000025645.1"/>
</dbReference>
<reference evidence="1" key="1">
    <citation type="submission" date="2023-09" db="UniProtKB">
        <authorList>
            <consortium name="Ensembl"/>
        </authorList>
    </citation>
    <scope>IDENTIFICATION</scope>
</reference>
<proteinExistence type="predicted"/>
<name>A0A8C0XDA7_CASCN</name>
<accession>A0A8C0XDA7</accession>